<evidence type="ECO:0000256" key="5">
    <source>
        <dbReference type="SAM" id="Phobius"/>
    </source>
</evidence>
<feature type="domain" description="ABC-2 type transporter transmembrane" evidence="6">
    <location>
        <begin position="25"/>
        <end position="160"/>
    </location>
</feature>
<dbReference type="AlphaFoldDB" id="A0A846TJJ9"/>
<feature type="transmembrane region" description="Helical" evidence="5">
    <location>
        <begin position="755"/>
        <end position="777"/>
    </location>
</feature>
<reference evidence="7 8" key="1">
    <citation type="submission" date="2020-03" db="EMBL/GenBank/DDBJ databases">
        <authorList>
            <person name="Sun Q."/>
        </authorList>
    </citation>
    <scope>NUCLEOTIDE SEQUENCE [LARGE SCALE GENOMIC DNA]</scope>
    <source>
        <strain evidence="7 8">KACC 21451</strain>
    </source>
</reference>
<keyword evidence="4 5" id="KW-0472">Membrane</keyword>
<feature type="transmembrane region" description="Helical" evidence="5">
    <location>
        <begin position="688"/>
        <end position="707"/>
    </location>
</feature>
<dbReference type="PANTHER" id="PTHR43077:SF5">
    <property type="entry name" value="PHAGE INFECTION PROTEIN"/>
    <property type="match status" value="1"/>
</dbReference>
<dbReference type="GO" id="GO:0140359">
    <property type="term" value="F:ABC-type transporter activity"/>
    <property type="evidence" value="ECO:0007669"/>
    <property type="project" value="InterPro"/>
</dbReference>
<dbReference type="Pfam" id="PF12698">
    <property type="entry name" value="ABC2_membrane_3"/>
    <property type="match status" value="2"/>
</dbReference>
<dbReference type="NCBIfam" id="TIGR03062">
    <property type="entry name" value="pip_yhgE_Cterm"/>
    <property type="match status" value="1"/>
</dbReference>
<evidence type="ECO:0000313" key="7">
    <source>
        <dbReference type="EMBL" id="NKE05712.1"/>
    </source>
</evidence>
<dbReference type="EMBL" id="JAAVUM010000005">
    <property type="protein sequence ID" value="NKE05712.1"/>
    <property type="molecule type" value="Genomic_DNA"/>
</dbReference>
<dbReference type="SUPFAM" id="SSF101967">
    <property type="entry name" value="Adhesin YadA, collagen-binding domain"/>
    <property type="match status" value="1"/>
</dbReference>
<dbReference type="GO" id="GO:0016020">
    <property type="term" value="C:membrane"/>
    <property type="evidence" value="ECO:0007669"/>
    <property type="project" value="UniProtKB-SubCell"/>
</dbReference>
<dbReference type="RefSeq" id="WP_167832139.1">
    <property type="nucleotide sequence ID" value="NZ_JAAVUM010000005.1"/>
</dbReference>
<evidence type="ECO:0000259" key="6">
    <source>
        <dbReference type="Pfam" id="PF12698"/>
    </source>
</evidence>
<name>A0A846TJJ9_9BACI</name>
<accession>A0A846TJJ9</accession>
<gene>
    <name evidence="7" type="ORF">GWK17_09570</name>
</gene>
<comment type="subcellular location">
    <subcellularLocation>
        <location evidence="1">Membrane</location>
        <topology evidence="1">Multi-pass membrane protein</topology>
    </subcellularLocation>
</comment>
<dbReference type="InterPro" id="IPR023908">
    <property type="entry name" value="xxxLxxG_rpt"/>
</dbReference>
<dbReference type="InterPro" id="IPR017500">
    <property type="entry name" value="Phage_infect_YhgE_N"/>
</dbReference>
<feature type="transmembrane region" description="Helical" evidence="5">
    <location>
        <begin position="728"/>
        <end position="749"/>
    </location>
</feature>
<dbReference type="InterPro" id="IPR011049">
    <property type="entry name" value="Serralysin-like_metalloprot_C"/>
</dbReference>
<dbReference type="InterPro" id="IPR051328">
    <property type="entry name" value="T7SS_ABC-Transporter"/>
</dbReference>
<evidence type="ECO:0000256" key="3">
    <source>
        <dbReference type="ARBA" id="ARBA00022989"/>
    </source>
</evidence>
<keyword evidence="2 5" id="KW-0812">Transmembrane</keyword>
<dbReference type="NCBIfam" id="TIGR03061">
    <property type="entry name" value="pip_yhgE_Nterm"/>
    <property type="match status" value="1"/>
</dbReference>
<dbReference type="Proteomes" id="UP000587942">
    <property type="component" value="Unassembled WGS sequence"/>
</dbReference>
<keyword evidence="3 5" id="KW-1133">Transmembrane helix</keyword>
<dbReference type="InterPro" id="IPR017501">
    <property type="entry name" value="Phage_infect_YhgE_C"/>
</dbReference>
<evidence type="ECO:0000256" key="2">
    <source>
        <dbReference type="ARBA" id="ARBA00022692"/>
    </source>
</evidence>
<feature type="domain" description="ABC-2 type transporter transmembrane" evidence="6">
    <location>
        <begin position="649"/>
        <end position="856"/>
    </location>
</feature>
<evidence type="ECO:0000313" key="8">
    <source>
        <dbReference type="Proteomes" id="UP000587942"/>
    </source>
</evidence>
<dbReference type="PANTHER" id="PTHR43077">
    <property type="entry name" value="TRANSPORT PERMEASE YVFS-RELATED"/>
    <property type="match status" value="1"/>
</dbReference>
<evidence type="ECO:0000256" key="4">
    <source>
        <dbReference type="ARBA" id="ARBA00023136"/>
    </source>
</evidence>
<sequence length="875" mass="91762">MNWFSLWLAQMSQIASSKGVLYSVIAALLVPIVYGGILLSPDWGPYDNLSNLPVAVVNKDKGAMSGDEPLNVGEDLVADLKKSNDLGWNFVDSQEAEKGLQSNKYYMVIEIPEDFSARVTTVLDADPKKLELNYIQNEGLNFMAAQVTRSATEKLREKLANKITEKYASNIFANLGEVANGFKSAADGSDKLYDGTAELHDGTGLLLTTLNEKSADISKLAAGTLELKSGTGQLVGTLAGKQGDISKLASGSKELAAGTAQIAGSLKSKQSDITKLANGSKDLKDGTGLLLSSLNEKSSDITKLADGSADVNAGTGLLLQKLKDGQPGITQLAAGGKLIGENVPVLKDGTATVLEGLTKVQLAVRNDIGPGTVRISDGVDEVVKNSQALSENIKGLNALIGAYFSTSPESRKDSDLLVILGTSQAITAAVSDTKKAADLLDLQAGAEKLEKTFTENSKEPKADSIADGINQLVTGQTAIDQGVGTLAASAPVLAAGTASVAAGWDEMITKVGLLHDGTTQIAAGNKSVNAGWGTITAGVKELDGGAALISAGNQTVDKGWKELTAGATKIHSGAAQVSDGNASVDKGWRELTAGASKINSGVIQVSDGNVNVEKGWGDLTDGVSKLNDGAGKLYDGSGQLAAGLKDGAEETGKIKANEKNIGMFASPVELISNKVNGYSFYRDSSAPYVMTLALFVGILIMSMFINFNKPQELNVTKMSWFVAKFMNLASLAVVQAILLSIVVLAFLGLEVTNPAGFILFAVMVSIVFTAIVMFFASFGNIGRFILLALVVMQLSTTGANLPIDMLPENLRSISVYLPFTYSIAGFKALISLNDFSAAMTNLGVLLGYLILFALLTVTVYLFKTKEEPQQTDLAM</sequence>
<protein>
    <submittedName>
        <fullName evidence="7">YhgE/Pip domain-containing protein</fullName>
    </submittedName>
</protein>
<comment type="caution">
    <text evidence="7">The sequence shown here is derived from an EMBL/GenBank/DDBJ whole genome shotgun (WGS) entry which is preliminary data.</text>
</comment>
<feature type="transmembrane region" description="Helical" evidence="5">
    <location>
        <begin position="20"/>
        <end position="39"/>
    </location>
</feature>
<proteinExistence type="predicted"/>
<feature type="transmembrane region" description="Helical" evidence="5">
    <location>
        <begin position="813"/>
        <end position="830"/>
    </location>
</feature>
<dbReference type="Gene3D" id="3.40.1710.10">
    <property type="entry name" value="abc type-2 transporter like domain"/>
    <property type="match status" value="1"/>
</dbReference>
<evidence type="ECO:0000256" key="1">
    <source>
        <dbReference type="ARBA" id="ARBA00004141"/>
    </source>
</evidence>
<feature type="transmembrane region" description="Helical" evidence="5">
    <location>
        <begin position="784"/>
        <end position="801"/>
    </location>
</feature>
<feature type="transmembrane region" description="Helical" evidence="5">
    <location>
        <begin position="842"/>
        <end position="862"/>
    </location>
</feature>
<organism evidence="7 8">
    <name type="scientific">Mesobacillus selenatarsenatis</name>
    <dbReference type="NCBI Taxonomy" id="388741"/>
    <lineage>
        <taxon>Bacteria</taxon>
        <taxon>Bacillati</taxon>
        <taxon>Bacillota</taxon>
        <taxon>Bacilli</taxon>
        <taxon>Bacillales</taxon>
        <taxon>Bacillaceae</taxon>
        <taxon>Mesobacillus</taxon>
    </lineage>
</organism>
<dbReference type="NCBIfam" id="TIGR03057">
    <property type="entry name" value="xxxLxxG_by_4"/>
    <property type="match status" value="2"/>
</dbReference>
<dbReference type="InterPro" id="IPR013525">
    <property type="entry name" value="ABC2_TM"/>
</dbReference>